<evidence type="ECO:0000313" key="8">
    <source>
        <dbReference type="EMBL" id="TNC11981.1"/>
    </source>
</evidence>
<dbReference type="NCBIfam" id="TIGR00177">
    <property type="entry name" value="molyb_syn"/>
    <property type="match status" value="1"/>
</dbReference>
<organism evidence="8 9">
    <name type="scientific">Methylobacterium terricola</name>
    <dbReference type="NCBI Taxonomy" id="2583531"/>
    <lineage>
        <taxon>Bacteria</taxon>
        <taxon>Pseudomonadati</taxon>
        <taxon>Pseudomonadota</taxon>
        <taxon>Alphaproteobacteria</taxon>
        <taxon>Hyphomicrobiales</taxon>
        <taxon>Methylobacteriaceae</taxon>
        <taxon>Methylobacterium</taxon>
    </lineage>
</organism>
<keyword evidence="6" id="KW-0808">Transferase</keyword>
<keyword evidence="6" id="KW-0460">Magnesium</keyword>
<dbReference type="SMART" id="SM00852">
    <property type="entry name" value="MoCF_biosynth"/>
    <property type="match status" value="1"/>
</dbReference>
<dbReference type="UniPathway" id="UPA00344"/>
<evidence type="ECO:0000259" key="7">
    <source>
        <dbReference type="SMART" id="SM00852"/>
    </source>
</evidence>
<proteinExistence type="inferred from homology"/>
<evidence type="ECO:0000256" key="1">
    <source>
        <dbReference type="ARBA" id="ARBA00002901"/>
    </source>
</evidence>
<protein>
    <recommendedName>
        <fullName evidence="6">Molybdopterin molybdenumtransferase</fullName>
        <ecNumber evidence="6">2.10.1.1</ecNumber>
    </recommendedName>
</protein>
<dbReference type="InterPro" id="IPR036425">
    <property type="entry name" value="MoaB/Mog-like_dom_sf"/>
</dbReference>
<sequence>MTVPPADSFLARLAAASRQEQFLAVVSRDEAMARWREAVPHAPLPPETVPLSAALGRVLAADIASPIDVPPFDRALVDGFAVRSADTEGASEAAPRRLVLNGEILACGVAPALTVGPGTATPIATGGVLPRGADAVVMVEATDFEDGPEPAVALAQAANPGRFVGYAGADMARGETVLRRATLVTAREIGMLAACGLAEVAVVRRPRVTVLSTGDELVAPGRPLDQGQLYDSNGAIVAASVAENGGVAVPGGIVPDDETALQAALARALASSDLVVLSGGTSKGAGDVSHRILSRLGEPGILVHGVALKPGKPLCLARAGDVPVVVLPGFPTSAMFTFHEFVVPLIRALAGLPAREEETIEARLPQRLSSELGRTEYVMAALSRGSDGWVALPLAKGSGAVTAFSQADGFFAVPAARAGLEAGETVQVSRIGRAARPPDLMIVGSHCLGLDRLVGRLAERGVSARTLWVGSAGGLAALRRGECDLAAMHLLDPETGRYNAPYLTPGLALAPGWRRLQGVVFRKGDARFAGRSAEGAVAGLLTEGEAVMVNRNTGAGTRALVEGLLNGARPAGYWNQPRSHNAVAAAVAQGRADWGVAIRTVADAYGLSFLPLTEEHYDFAYRESRRDEPALAAFLSLLDDPSLAPDLAALGFTRAGA</sequence>
<dbReference type="PANTHER" id="PTHR10192:SF5">
    <property type="entry name" value="GEPHYRIN"/>
    <property type="match status" value="1"/>
</dbReference>
<evidence type="ECO:0000256" key="5">
    <source>
        <dbReference type="ARBA" id="ARBA00047317"/>
    </source>
</evidence>
<dbReference type="NCBIfam" id="NF011068">
    <property type="entry name" value="PRK14498.1"/>
    <property type="match status" value="1"/>
</dbReference>
<reference evidence="8 9" key="1">
    <citation type="submission" date="2019-06" db="EMBL/GenBank/DDBJ databases">
        <title>Genome of Methylobacterium sp. 17Sr1-39.</title>
        <authorList>
            <person name="Seo T."/>
        </authorList>
    </citation>
    <scope>NUCLEOTIDE SEQUENCE [LARGE SCALE GENOMIC DNA]</scope>
    <source>
        <strain evidence="8 9">17Sr1-39</strain>
    </source>
</reference>
<dbReference type="Pfam" id="PF12727">
    <property type="entry name" value="PBP_like"/>
    <property type="match status" value="1"/>
</dbReference>
<gene>
    <name evidence="8" type="ORF">FF100_17205</name>
</gene>
<dbReference type="Gene3D" id="3.90.105.10">
    <property type="entry name" value="Molybdopterin biosynthesis moea protein, domain 2"/>
    <property type="match status" value="1"/>
</dbReference>
<dbReference type="GO" id="GO:0061599">
    <property type="term" value="F:molybdopterin molybdotransferase activity"/>
    <property type="evidence" value="ECO:0007669"/>
    <property type="project" value="UniProtKB-UniRule"/>
</dbReference>
<evidence type="ECO:0000313" key="9">
    <source>
        <dbReference type="Proteomes" id="UP000305267"/>
    </source>
</evidence>
<dbReference type="PROSITE" id="PS01079">
    <property type="entry name" value="MOCF_BIOSYNTHESIS_2"/>
    <property type="match status" value="1"/>
</dbReference>
<dbReference type="Pfam" id="PF00994">
    <property type="entry name" value="MoCF_biosynth"/>
    <property type="match status" value="1"/>
</dbReference>
<dbReference type="SUPFAM" id="SSF53850">
    <property type="entry name" value="Periplasmic binding protein-like II"/>
    <property type="match status" value="1"/>
</dbReference>
<dbReference type="EC" id="2.10.1.1" evidence="6"/>
<dbReference type="InterPro" id="IPR024370">
    <property type="entry name" value="PBP_domain"/>
</dbReference>
<dbReference type="InterPro" id="IPR005111">
    <property type="entry name" value="MoeA_C_domain_IV"/>
</dbReference>
<comment type="caution">
    <text evidence="8">The sequence shown here is derived from an EMBL/GenBank/DDBJ whole genome shotgun (WGS) entry which is preliminary data.</text>
</comment>
<evidence type="ECO:0000256" key="2">
    <source>
        <dbReference type="ARBA" id="ARBA00005046"/>
    </source>
</evidence>
<dbReference type="InterPro" id="IPR036135">
    <property type="entry name" value="MoeA_linker/N_sf"/>
</dbReference>
<keyword evidence="9" id="KW-1185">Reference proteome</keyword>
<dbReference type="InterPro" id="IPR008284">
    <property type="entry name" value="MoCF_biosynth_CS"/>
</dbReference>
<dbReference type="Gene3D" id="3.40.980.10">
    <property type="entry name" value="MoaB/Mog-like domain"/>
    <property type="match status" value="1"/>
</dbReference>
<dbReference type="Gene3D" id="2.170.190.11">
    <property type="entry name" value="Molybdopterin biosynthesis moea protein, domain 3"/>
    <property type="match status" value="1"/>
</dbReference>
<comment type="cofactor">
    <cofactor evidence="6">
        <name>Mg(2+)</name>
        <dbReference type="ChEBI" id="CHEBI:18420"/>
    </cofactor>
</comment>
<dbReference type="InterPro" id="IPR038987">
    <property type="entry name" value="MoeA-like"/>
</dbReference>
<dbReference type="GO" id="GO:0005737">
    <property type="term" value="C:cytoplasm"/>
    <property type="evidence" value="ECO:0007669"/>
    <property type="project" value="TreeGrafter"/>
</dbReference>
<dbReference type="InterPro" id="IPR005110">
    <property type="entry name" value="MoeA_linker/N"/>
</dbReference>
<feature type="domain" description="MoaB/Mog" evidence="7">
    <location>
        <begin position="209"/>
        <end position="348"/>
    </location>
</feature>
<dbReference type="SUPFAM" id="SSF53218">
    <property type="entry name" value="Molybdenum cofactor biosynthesis proteins"/>
    <property type="match status" value="1"/>
</dbReference>
<dbReference type="EMBL" id="VDDA01000007">
    <property type="protein sequence ID" value="TNC11981.1"/>
    <property type="molecule type" value="Genomic_DNA"/>
</dbReference>
<dbReference type="GO" id="GO:0006777">
    <property type="term" value="P:Mo-molybdopterin cofactor biosynthetic process"/>
    <property type="evidence" value="ECO:0007669"/>
    <property type="project" value="UniProtKB-UniRule"/>
</dbReference>
<dbReference type="InterPro" id="IPR036688">
    <property type="entry name" value="MoeA_C_domain_IV_sf"/>
</dbReference>
<comment type="catalytic activity">
    <reaction evidence="5">
        <text>adenylyl-molybdopterin + molybdate = Mo-molybdopterin + AMP + H(+)</text>
        <dbReference type="Rhea" id="RHEA:35047"/>
        <dbReference type="ChEBI" id="CHEBI:15378"/>
        <dbReference type="ChEBI" id="CHEBI:36264"/>
        <dbReference type="ChEBI" id="CHEBI:62727"/>
        <dbReference type="ChEBI" id="CHEBI:71302"/>
        <dbReference type="ChEBI" id="CHEBI:456215"/>
        <dbReference type="EC" id="2.10.1.1"/>
    </reaction>
</comment>
<keyword evidence="6" id="KW-0479">Metal-binding</keyword>
<evidence type="ECO:0000256" key="4">
    <source>
        <dbReference type="ARBA" id="ARBA00023150"/>
    </source>
</evidence>
<dbReference type="OrthoDB" id="9804758at2"/>
<dbReference type="CDD" id="cd00887">
    <property type="entry name" value="MoeA"/>
    <property type="match status" value="1"/>
</dbReference>
<dbReference type="Gene3D" id="2.40.340.10">
    <property type="entry name" value="MoeA, C-terminal, domain IV"/>
    <property type="match status" value="1"/>
</dbReference>
<dbReference type="SUPFAM" id="SSF63867">
    <property type="entry name" value="MoeA C-terminal domain-like"/>
    <property type="match status" value="1"/>
</dbReference>
<dbReference type="PANTHER" id="PTHR10192">
    <property type="entry name" value="MOLYBDOPTERIN BIOSYNTHESIS PROTEIN"/>
    <property type="match status" value="1"/>
</dbReference>
<dbReference type="AlphaFoldDB" id="A0A5C4LFR8"/>
<comment type="function">
    <text evidence="1 6">Catalyzes the insertion of molybdate into adenylated molybdopterin with the concomitant release of AMP.</text>
</comment>
<dbReference type="SUPFAM" id="SSF63882">
    <property type="entry name" value="MoeA N-terminal region -like"/>
    <property type="match status" value="1"/>
</dbReference>
<dbReference type="GO" id="GO:0046872">
    <property type="term" value="F:metal ion binding"/>
    <property type="evidence" value="ECO:0007669"/>
    <property type="project" value="UniProtKB-UniRule"/>
</dbReference>
<keyword evidence="6" id="KW-0500">Molybdenum</keyword>
<comment type="similarity">
    <text evidence="3 6">Belongs to the MoeA family.</text>
</comment>
<dbReference type="InterPro" id="IPR001453">
    <property type="entry name" value="MoaB/Mog_dom"/>
</dbReference>
<evidence type="ECO:0000256" key="3">
    <source>
        <dbReference type="ARBA" id="ARBA00010763"/>
    </source>
</evidence>
<dbReference type="Pfam" id="PF03454">
    <property type="entry name" value="MoeA_C"/>
    <property type="match status" value="1"/>
</dbReference>
<comment type="pathway">
    <text evidence="2 6">Cofactor biosynthesis; molybdopterin biosynthesis.</text>
</comment>
<name>A0A5C4LFR8_9HYPH</name>
<dbReference type="Proteomes" id="UP000305267">
    <property type="component" value="Unassembled WGS sequence"/>
</dbReference>
<keyword evidence="4 6" id="KW-0501">Molybdenum cofactor biosynthesis</keyword>
<dbReference type="RefSeq" id="WP_139036912.1">
    <property type="nucleotide sequence ID" value="NZ_VDDA01000007.1"/>
</dbReference>
<evidence type="ECO:0000256" key="6">
    <source>
        <dbReference type="RuleBase" id="RU365090"/>
    </source>
</evidence>
<dbReference type="Pfam" id="PF03453">
    <property type="entry name" value="MoeA_N"/>
    <property type="match status" value="1"/>
</dbReference>
<accession>A0A5C4LFR8</accession>
<dbReference type="NCBIfam" id="NF045515">
    <property type="entry name" value="Glp_gephyrin"/>
    <property type="match status" value="1"/>
</dbReference>